<reference evidence="1 2" key="1">
    <citation type="submission" date="2023-01" db="EMBL/GenBank/DDBJ databases">
        <title>Novel diversity within Roseofilum (Cyanobacteria; Desertifilaceae) from marine benthic mats with descriptions of four novel species.</title>
        <authorList>
            <person name="Wang Y."/>
            <person name="Berthold D.E."/>
            <person name="Hu J."/>
            <person name="Lefler F.W."/>
            <person name="Laughinghouse H.D. IV."/>
        </authorList>
    </citation>
    <scope>NUCLEOTIDE SEQUENCE [LARGE SCALE GENOMIC DNA]</scope>
    <source>
        <strain evidence="1 2">BLCC-M114</strain>
    </source>
</reference>
<keyword evidence="2" id="KW-1185">Reference proteome</keyword>
<organism evidence="1 2">
    <name type="scientific">Roseofilum capinflatum BLCC-M114</name>
    <dbReference type="NCBI Taxonomy" id="3022440"/>
    <lineage>
        <taxon>Bacteria</taxon>
        <taxon>Bacillati</taxon>
        <taxon>Cyanobacteriota</taxon>
        <taxon>Cyanophyceae</taxon>
        <taxon>Desertifilales</taxon>
        <taxon>Desertifilaceae</taxon>
        <taxon>Roseofilum</taxon>
        <taxon>Roseofilum capinflatum</taxon>
    </lineage>
</organism>
<sequence>MDEEEVLNQYEAGQRDFMGILLTEANLSGVNLSEANFSGANLCVANLSGANLQGADLSKAKLNVARLSGCNLTKANFNRAILNVANLVRADLSGASLIQTGLIRAELIRAQLSNANLSRANLTGADLREATLRQANLSGANLSEVDLRGTSMIAANLEGANLHGTDLGRADLSGSDLRDADLRHANLSRANLSGANLSGANLRWVDLSGTNLSWADLSEAKLSGTNLIGADLSNANLVNCSLVHADLTQANLIQVEWSGADLSGATLTGAKLHGVSRFGLKTDGMACEWVDLSPDGDHTQVYHFTPDEFKQFFNPTPPTVSITVDAQLDHAASFVLSAFYYHIAGQYPGMNHPPSIKVGYRRTTLIFRLDRDEELLPIAYLAILPFKDSTATQRNISEVMEIIRSPDMEDYLTIRDRKRIKQISKALSQVMSRVVRVKVGGDLPNPPGSEEFFSVPTQVSLTNSSDQSLNIYFHPSFGKRLINSAAYFQTSETNTMKMQQLSVPTAEVVADFIRGFYILEKLGNTEHGFSR</sequence>
<comment type="caution">
    <text evidence="1">The sequence shown here is derived from an EMBL/GenBank/DDBJ whole genome shotgun (WGS) entry which is preliminary data.</text>
</comment>
<dbReference type="InterPro" id="IPR001646">
    <property type="entry name" value="5peptide_repeat"/>
</dbReference>
<proteinExistence type="predicted"/>
<protein>
    <submittedName>
        <fullName evidence="1">Pentapeptide repeat-containing protein</fullName>
    </submittedName>
</protein>
<dbReference type="EMBL" id="JAQOSO010000074">
    <property type="protein sequence ID" value="MDJ1174947.1"/>
    <property type="molecule type" value="Genomic_DNA"/>
</dbReference>
<accession>A0ABT7B709</accession>
<name>A0ABT7B709_9CYAN</name>
<dbReference type="PANTHER" id="PTHR14136:SF17">
    <property type="entry name" value="BTB_POZ DOMAIN-CONTAINING PROTEIN KCTD9"/>
    <property type="match status" value="1"/>
</dbReference>
<dbReference type="RefSeq" id="WP_283767264.1">
    <property type="nucleotide sequence ID" value="NZ_JAQOSO010000074.1"/>
</dbReference>
<evidence type="ECO:0000313" key="1">
    <source>
        <dbReference type="EMBL" id="MDJ1174947.1"/>
    </source>
</evidence>
<evidence type="ECO:0000313" key="2">
    <source>
        <dbReference type="Proteomes" id="UP001235849"/>
    </source>
</evidence>
<gene>
    <name evidence="1" type="ORF">PMG25_12660</name>
</gene>
<dbReference type="Gene3D" id="2.160.20.80">
    <property type="entry name" value="E3 ubiquitin-protein ligase SopA"/>
    <property type="match status" value="3"/>
</dbReference>
<dbReference type="SUPFAM" id="SSF141571">
    <property type="entry name" value="Pentapeptide repeat-like"/>
    <property type="match status" value="2"/>
</dbReference>
<dbReference type="Pfam" id="PF00805">
    <property type="entry name" value="Pentapeptide"/>
    <property type="match status" value="5"/>
</dbReference>
<dbReference type="InterPro" id="IPR051082">
    <property type="entry name" value="Pentapeptide-BTB/POZ_domain"/>
</dbReference>
<dbReference type="Proteomes" id="UP001235849">
    <property type="component" value="Unassembled WGS sequence"/>
</dbReference>
<dbReference type="PANTHER" id="PTHR14136">
    <property type="entry name" value="BTB_POZ DOMAIN-CONTAINING PROTEIN KCTD9"/>
    <property type="match status" value="1"/>
</dbReference>